<keyword evidence="2" id="KW-0677">Repeat</keyword>
<evidence type="ECO:0000256" key="2">
    <source>
        <dbReference type="ARBA" id="ARBA00022737"/>
    </source>
</evidence>
<evidence type="ECO:0000256" key="1">
    <source>
        <dbReference type="ARBA" id="ARBA00022574"/>
    </source>
</evidence>
<feature type="repeat" description="WD" evidence="3">
    <location>
        <begin position="67"/>
        <end position="109"/>
    </location>
</feature>
<dbReference type="PANTHER" id="PTHR22889">
    <property type="entry name" value="WD REPEAT-CONTAINING PROTEIN 89"/>
    <property type="match status" value="1"/>
</dbReference>
<reference evidence="4 5" key="1">
    <citation type="journal article" date="2018" name="Genome Biol. Evol.">
        <title>Multiple Roots of Fruiting Body Formation in Amoebozoa.</title>
        <authorList>
            <person name="Hillmann F."/>
            <person name="Forbes G."/>
            <person name="Novohradska S."/>
            <person name="Ferling I."/>
            <person name="Riege K."/>
            <person name="Groth M."/>
            <person name="Westermann M."/>
            <person name="Marz M."/>
            <person name="Spaller T."/>
            <person name="Winckler T."/>
            <person name="Schaap P."/>
            <person name="Glockner G."/>
        </authorList>
    </citation>
    <scope>NUCLEOTIDE SEQUENCE [LARGE SCALE GENOMIC DNA]</scope>
    <source>
        <strain evidence="4 5">Jena</strain>
    </source>
</reference>
<sequence>MMEVENNTFPIKLHLNSTIVAGFETTPGEEPPYVFQAKSNAQCVAASTSDNVIKIFDPNTRVLVRQLNGHTNTINEFNFASTSPEGLFSASSDGTIRRWDMRAGSAVQTIKDGNVEFYSVGVNQSDTGLASGSGNTIKAWDLRTGKVALTYEDFHSDDITQVKFHPTKSNVLYTASMDGTVCVVDTNISDEEEALLEGELNKRVFLTHTGINLEDPIQHIGFYGSQQEKIWISTHSERLSLYHESIPIHQFESPRQLLSNSSTEFNYLISCTYDAQEDELYVVVGTNEGTIGLAQVKEGGLNLVSQLSGGHNTVVRWVQWDVHSQQMISGGEDARICFWSENPEVRMKRVELRGRNDEKKQGR</sequence>
<protein>
    <submittedName>
        <fullName evidence="4">WD repeat-containing protein 89-like</fullName>
    </submittedName>
</protein>
<dbReference type="InterPro" id="IPR036322">
    <property type="entry name" value="WD40_repeat_dom_sf"/>
</dbReference>
<gene>
    <name evidence="4" type="ORF">PROFUN_14301</name>
</gene>
<dbReference type="PANTHER" id="PTHR22889:SF0">
    <property type="entry name" value="WD REPEAT-CONTAINING PROTEIN 89"/>
    <property type="match status" value="1"/>
</dbReference>
<dbReference type="EMBL" id="MDYQ01000262">
    <property type="protein sequence ID" value="PRP77481.1"/>
    <property type="molecule type" value="Genomic_DNA"/>
</dbReference>
<proteinExistence type="predicted"/>
<dbReference type="SUPFAM" id="SSF50978">
    <property type="entry name" value="WD40 repeat-like"/>
    <property type="match status" value="1"/>
</dbReference>
<dbReference type="AlphaFoldDB" id="A0A2P6N0K6"/>
<dbReference type="STRING" id="1890364.A0A2P6N0K6"/>
<organism evidence="4 5">
    <name type="scientific">Planoprotostelium fungivorum</name>
    <dbReference type="NCBI Taxonomy" id="1890364"/>
    <lineage>
        <taxon>Eukaryota</taxon>
        <taxon>Amoebozoa</taxon>
        <taxon>Evosea</taxon>
        <taxon>Variosea</taxon>
        <taxon>Cavosteliida</taxon>
        <taxon>Cavosteliaceae</taxon>
        <taxon>Planoprotostelium</taxon>
    </lineage>
</organism>
<feature type="repeat" description="WD" evidence="3">
    <location>
        <begin position="308"/>
        <end position="340"/>
    </location>
</feature>
<name>A0A2P6N0K6_9EUKA</name>
<keyword evidence="1 3" id="KW-0853">WD repeat</keyword>
<comment type="caution">
    <text evidence="4">The sequence shown here is derived from an EMBL/GenBank/DDBJ whole genome shotgun (WGS) entry which is preliminary data.</text>
</comment>
<dbReference type="InterPro" id="IPR039328">
    <property type="entry name" value="WDR89"/>
</dbReference>
<evidence type="ECO:0000313" key="5">
    <source>
        <dbReference type="Proteomes" id="UP000241769"/>
    </source>
</evidence>
<dbReference type="Proteomes" id="UP000241769">
    <property type="component" value="Unassembled WGS sequence"/>
</dbReference>
<dbReference type="Gene3D" id="2.130.10.10">
    <property type="entry name" value="YVTN repeat-like/Quinoprotein amine dehydrogenase"/>
    <property type="match status" value="2"/>
</dbReference>
<keyword evidence="5" id="KW-1185">Reference proteome</keyword>
<dbReference type="SMART" id="SM00320">
    <property type="entry name" value="WD40"/>
    <property type="match status" value="4"/>
</dbReference>
<dbReference type="Pfam" id="PF00400">
    <property type="entry name" value="WD40"/>
    <property type="match status" value="3"/>
</dbReference>
<evidence type="ECO:0000313" key="4">
    <source>
        <dbReference type="EMBL" id="PRP77481.1"/>
    </source>
</evidence>
<dbReference type="InParanoid" id="A0A2P6N0K6"/>
<dbReference type="InterPro" id="IPR001680">
    <property type="entry name" value="WD40_rpt"/>
</dbReference>
<evidence type="ECO:0000256" key="3">
    <source>
        <dbReference type="PROSITE-ProRule" id="PRU00221"/>
    </source>
</evidence>
<dbReference type="FunCoup" id="A0A2P6N0K6">
    <property type="interactions" value="213"/>
</dbReference>
<dbReference type="PROSITE" id="PS50082">
    <property type="entry name" value="WD_REPEATS_2"/>
    <property type="match status" value="2"/>
</dbReference>
<dbReference type="OrthoDB" id="25131at2759"/>
<dbReference type="InterPro" id="IPR015943">
    <property type="entry name" value="WD40/YVTN_repeat-like_dom_sf"/>
</dbReference>
<accession>A0A2P6N0K6</accession>
<dbReference type="PROSITE" id="PS50294">
    <property type="entry name" value="WD_REPEATS_REGION"/>
    <property type="match status" value="1"/>
</dbReference>